<evidence type="ECO:0000259" key="1">
    <source>
        <dbReference type="SMART" id="SM00968"/>
    </source>
</evidence>
<reference evidence="4" key="1">
    <citation type="submission" date="2016-06" db="UniProtKB">
        <authorList>
            <consortium name="WormBaseParasite"/>
        </authorList>
    </citation>
    <scope>IDENTIFICATION</scope>
</reference>
<evidence type="ECO:0000313" key="2">
    <source>
        <dbReference type="EMBL" id="VDP38564.1"/>
    </source>
</evidence>
<keyword evidence="3" id="KW-1185">Reference proteome</keyword>
<dbReference type="Gene3D" id="1.20.1060.20">
    <property type="match status" value="1"/>
</dbReference>
<dbReference type="GO" id="GO:0005694">
    <property type="term" value="C:chromosome"/>
    <property type="evidence" value="ECO:0007669"/>
    <property type="project" value="InterPro"/>
</dbReference>
<sequence>MEVDAKEKTLKAKQKEYAVCHSAVENQRSMIQDEQRKKHELKSSVEEDTALIDSRKREFQKLQLSIAGKVEEAERDRVALELARKRVAALSVGMVVDKSGERVSLKKQLMDTRKAISGIEIENARINTKTRVRFTYADPEPNFDRSRVKGVVADLIQLKDPKFATAVETAAGGGLYNVVIDTAETGKLLLKKGQLEHRVTLIPLNKILSSVIPKRVIERGKSLVKIFYSLPLINLFPFSGKTHVSSKIC</sequence>
<dbReference type="AlphaFoldDB" id="A0A183J5W6"/>
<dbReference type="WBParaSite" id="SBAD_0001164801-mRNA-1">
    <property type="protein sequence ID" value="SBAD_0001164801-mRNA-1"/>
    <property type="gene ID" value="SBAD_0001164801"/>
</dbReference>
<dbReference type="Proteomes" id="UP000270296">
    <property type="component" value="Unassembled WGS sequence"/>
</dbReference>
<dbReference type="InterPro" id="IPR010935">
    <property type="entry name" value="SMC_hinge"/>
</dbReference>
<evidence type="ECO:0000313" key="4">
    <source>
        <dbReference type="WBParaSite" id="SBAD_0001164801-mRNA-1"/>
    </source>
</evidence>
<dbReference type="GO" id="GO:0005524">
    <property type="term" value="F:ATP binding"/>
    <property type="evidence" value="ECO:0007669"/>
    <property type="project" value="InterPro"/>
</dbReference>
<organism evidence="4">
    <name type="scientific">Soboliphyme baturini</name>
    <dbReference type="NCBI Taxonomy" id="241478"/>
    <lineage>
        <taxon>Eukaryota</taxon>
        <taxon>Metazoa</taxon>
        <taxon>Ecdysozoa</taxon>
        <taxon>Nematoda</taxon>
        <taxon>Enoplea</taxon>
        <taxon>Dorylaimia</taxon>
        <taxon>Dioctophymatida</taxon>
        <taxon>Dioctophymatoidea</taxon>
        <taxon>Soboliphymatidae</taxon>
        <taxon>Soboliphyme</taxon>
    </lineage>
</organism>
<dbReference type="FunFam" id="1.20.1060.20:FF:000005">
    <property type="entry name" value="Structural maintenance of chromosomes 2"/>
    <property type="match status" value="1"/>
</dbReference>
<evidence type="ECO:0000313" key="3">
    <source>
        <dbReference type="Proteomes" id="UP000270296"/>
    </source>
</evidence>
<feature type="domain" description="SMC hinge" evidence="1">
    <location>
        <begin position="146"/>
        <end position="224"/>
    </location>
</feature>
<proteinExistence type="predicted"/>
<name>A0A183J5W6_9BILA</name>
<dbReference type="PANTHER" id="PTHR43977">
    <property type="entry name" value="STRUCTURAL MAINTENANCE OF CHROMOSOMES PROTEIN 3"/>
    <property type="match status" value="1"/>
</dbReference>
<dbReference type="InterPro" id="IPR036277">
    <property type="entry name" value="SMC_hinge_sf"/>
</dbReference>
<accession>A0A183J5W6</accession>
<reference evidence="2 3" key="2">
    <citation type="submission" date="2018-11" db="EMBL/GenBank/DDBJ databases">
        <authorList>
            <consortium name="Pathogen Informatics"/>
        </authorList>
    </citation>
    <scope>NUCLEOTIDE SEQUENCE [LARGE SCALE GENOMIC DNA]</scope>
</reference>
<dbReference type="OrthoDB" id="5845507at2759"/>
<protein>
    <submittedName>
        <fullName evidence="4">SMC hinge domain-containing protein</fullName>
    </submittedName>
</protein>
<dbReference type="EMBL" id="UZAM01015354">
    <property type="protein sequence ID" value="VDP38564.1"/>
    <property type="molecule type" value="Genomic_DNA"/>
</dbReference>
<dbReference type="Pfam" id="PF06470">
    <property type="entry name" value="SMC_hinge"/>
    <property type="match status" value="1"/>
</dbReference>
<dbReference type="SUPFAM" id="SSF75553">
    <property type="entry name" value="Smc hinge domain"/>
    <property type="match status" value="1"/>
</dbReference>
<gene>
    <name evidence="2" type="ORF">SBAD_LOCUS11264</name>
</gene>
<dbReference type="GO" id="GO:0051276">
    <property type="term" value="P:chromosome organization"/>
    <property type="evidence" value="ECO:0007669"/>
    <property type="project" value="InterPro"/>
</dbReference>
<dbReference type="SMART" id="SM00968">
    <property type="entry name" value="SMC_hinge"/>
    <property type="match status" value="1"/>
</dbReference>